<keyword evidence="7" id="KW-1185">Reference proteome</keyword>
<dbReference type="Gene3D" id="1.10.1520.10">
    <property type="entry name" value="Ribonuclease III domain"/>
    <property type="match status" value="1"/>
</dbReference>
<keyword evidence="2 4" id="KW-0255">Endonuclease</keyword>
<accession>A0A1M5X0A0</accession>
<gene>
    <name evidence="4" type="primary">mrnC</name>
    <name evidence="6" type="ORF">SAMN05421807_12011</name>
</gene>
<sequence>MEQDVKQMKSLALAYMGDAVYELYVREHLLQQGQVKPQQLHQRAIRYVSGKAQATVVRHWLKVDKLTAEEVRVVTRGRNAKSGSIPKNIRVQTYRYSTAFEALIGYLYLGNDKERLEQLIDEAIQLTERSGTEYGSGADNW</sequence>
<dbReference type="InterPro" id="IPR000999">
    <property type="entry name" value="RNase_III_dom"/>
</dbReference>
<dbReference type="SUPFAM" id="SSF69065">
    <property type="entry name" value="RNase III domain-like"/>
    <property type="match status" value="1"/>
</dbReference>
<protein>
    <recommendedName>
        <fullName evidence="4">Mini-ribonuclease 3</fullName>
        <shortName evidence="4">Mini-3</shortName>
        <shortName evidence="4">Mini-RNase 3</shortName>
        <ecNumber evidence="4">3.1.26.-</ecNumber>
    </recommendedName>
    <alternativeName>
        <fullName evidence="4">Mini-RNase III</fullName>
        <shortName evidence="4">Mini-III</shortName>
    </alternativeName>
</protein>
<keyword evidence="3 4" id="KW-0378">Hydrolase</keyword>
<evidence type="ECO:0000256" key="4">
    <source>
        <dbReference type="HAMAP-Rule" id="MF_01468"/>
    </source>
</evidence>
<dbReference type="GO" id="GO:0019843">
    <property type="term" value="F:rRNA binding"/>
    <property type="evidence" value="ECO:0007669"/>
    <property type="project" value="UniProtKB-UniRule"/>
</dbReference>
<dbReference type="CDD" id="cd00593">
    <property type="entry name" value="RIBOc"/>
    <property type="match status" value="1"/>
</dbReference>
<dbReference type="PIRSF" id="PIRSF005520">
    <property type="entry name" value="UCP005520"/>
    <property type="match status" value="1"/>
</dbReference>
<keyword evidence="4" id="KW-0699">rRNA-binding</keyword>
<name>A0A1M5X0A0_9BACI</name>
<evidence type="ECO:0000256" key="1">
    <source>
        <dbReference type="ARBA" id="ARBA00022722"/>
    </source>
</evidence>
<comment type="similarity">
    <text evidence="4">Belongs to the MrnC RNase family.</text>
</comment>
<dbReference type="OrthoDB" id="46571at2"/>
<comment type="cofactor">
    <cofactor evidence="4">
        <name>Mg(2+)</name>
        <dbReference type="ChEBI" id="CHEBI:18420"/>
    </cofactor>
</comment>
<reference evidence="7" key="1">
    <citation type="submission" date="2016-11" db="EMBL/GenBank/DDBJ databases">
        <authorList>
            <person name="Varghese N."/>
            <person name="Submissions S."/>
        </authorList>
    </citation>
    <scope>NUCLEOTIDE SEQUENCE [LARGE SCALE GENOMIC DNA]</scope>
    <source>
        <strain evidence="7">CGMCC 1.6496</strain>
    </source>
</reference>
<keyword evidence="4" id="KW-0963">Cytoplasm</keyword>
<dbReference type="GO" id="GO:0005737">
    <property type="term" value="C:cytoplasm"/>
    <property type="evidence" value="ECO:0007669"/>
    <property type="project" value="UniProtKB-SubCell"/>
</dbReference>
<dbReference type="EMBL" id="FQXD01000020">
    <property type="protein sequence ID" value="SHH92864.1"/>
    <property type="molecule type" value="Genomic_DNA"/>
</dbReference>
<dbReference type="GO" id="GO:0004525">
    <property type="term" value="F:ribonuclease III activity"/>
    <property type="evidence" value="ECO:0007669"/>
    <property type="project" value="InterPro"/>
</dbReference>
<keyword evidence="4" id="KW-0460">Magnesium</keyword>
<dbReference type="Pfam" id="PF00636">
    <property type="entry name" value="Ribonuclease_3"/>
    <property type="match status" value="1"/>
</dbReference>
<organism evidence="6 7">
    <name type="scientific">Virgibacillus chiguensis</name>
    <dbReference type="NCBI Taxonomy" id="411959"/>
    <lineage>
        <taxon>Bacteria</taxon>
        <taxon>Bacillati</taxon>
        <taxon>Bacillota</taxon>
        <taxon>Bacilli</taxon>
        <taxon>Bacillales</taxon>
        <taxon>Bacillaceae</taxon>
        <taxon>Virgibacillus</taxon>
    </lineage>
</organism>
<evidence type="ECO:0000313" key="7">
    <source>
        <dbReference type="Proteomes" id="UP000184079"/>
    </source>
</evidence>
<dbReference type="GO" id="GO:0006364">
    <property type="term" value="P:rRNA processing"/>
    <property type="evidence" value="ECO:0007669"/>
    <property type="project" value="UniProtKB-UniRule"/>
</dbReference>
<feature type="active site" evidence="4">
    <location>
        <position position="18"/>
    </location>
</feature>
<keyword evidence="1 4" id="KW-0540">Nuclease</keyword>
<dbReference type="RefSeq" id="WP_073012517.1">
    <property type="nucleotide sequence ID" value="NZ_FQXD01000020.1"/>
</dbReference>
<dbReference type="AlphaFoldDB" id="A0A1M5X0A0"/>
<keyword evidence="4" id="KW-0698">rRNA processing</keyword>
<dbReference type="InterPro" id="IPR036389">
    <property type="entry name" value="RNase_III_sf"/>
</dbReference>
<dbReference type="InterPro" id="IPR008226">
    <property type="entry name" value="Mini3_fam"/>
</dbReference>
<feature type="domain" description="RNase III" evidence="5">
    <location>
        <begin position="3"/>
        <end position="129"/>
    </location>
</feature>
<proteinExistence type="inferred from homology"/>
<keyword evidence="4" id="KW-0690">Ribosome biogenesis</keyword>
<dbReference type="EC" id="3.1.26.-" evidence="4"/>
<evidence type="ECO:0000259" key="5">
    <source>
        <dbReference type="SMART" id="SM00535"/>
    </source>
</evidence>
<evidence type="ECO:0000313" key="6">
    <source>
        <dbReference type="EMBL" id="SHH92864.1"/>
    </source>
</evidence>
<dbReference type="Proteomes" id="UP000184079">
    <property type="component" value="Unassembled WGS sequence"/>
</dbReference>
<dbReference type="PANTHER" id="PTHR34276:SF1">
    <property type="entry name" value="MINI-RIBONUCLEASE 3"/>
    <property type="match status" value="1"/>
</dbReference>
<comment type="function">
    <text evidence="4">Involved in correct processing of both the 5' and 3' ends of 23S rRNA precursor. Processes 30S rRNA precursor transcript even in absence of ribonuclease 3 (Rnc); Rnc processes 30S rRNA into smaller rRNA precursors.</text>
</comment>
<comment type="subunit">
    <text evidence="4">Homodimer.</text>
</comment>
<dbReference type="SMART" id="SM00535">
    <property type="entry name" value="RIBOc"/>
    <property type="match status" value="1"/>
</dbReference>
<evidence type="ECO:0000256" key="3">
    <source>
        <dbReference type="ARBA" id="ARBA00022801"/>
    </source>
</evidence>
<evidence type="ECO:0000256" key="2">
    <source>
        <dbReference type="ARBA" id="ARBA00022759"/>
    </source>
</evidence>
<dbReference type="PANTHER" id="PTHR34276">
    <property type="entry name" value="MINI-RIBONUCLEASE 3"/>
    <property type="match status" value="1"/>
</dbReference>
<comment type="subcellular location">
    <subcellularLocation>
        <location evidence="4">Cytoplasm</location>
    </subcellularLocation>
</comment>
<keyword evidence="4" id="KW-0694">RNA-binding</keyword>
<dbReference type="HAMAP" id="MF_01468">
    <property type="entry name" value="RNase_Mini_III"/>
    <property type="match status" value="1"/>
</dbReference>